<dbReference type="Pfam" id="PF19318">
    <property type="entry name" value="DUF5918"/>
    <property type="match status" value="1"/>
</dbReference>
<dbReference type="GO" id="GO:0031625">
    <property type="term" value="F:ubiquitin protein ligase binding"/>
    <property type="evidence" value="ECO:0007669"/>
    <property type="project" value="TreeGrafter"/>
</dbReference>
<organism evidence="8 9">
    <name type="scientific">Ladona fulva</name>
    <name type="common">Scarce chaser dragonfly</name>
    <name type="synonym">Libellula fulva</name>
    <dbReference type="NCBI Taxonomy" id="123851"/>
    <lineage>
        <taxon>Eukaryota</taxon>
        <taxon>Metazoa</taxon>
        <taxon>Ecdysozoa</taxon>
        <taxon>Arthropoda</taxon>
        <taxon>Hexapoda</taxon>
        <taxon>Insecta</taxon>
        <taxon>Pterygota</taxon>
        <taxon>Palaeoptera</taxon>
        <taxon>Odonata</taxon>
        <taxon>Epiprocta</taxon>
        <taxon>Anisoptera</taxon>
        <taxon>Libelluloidea</taxon>
        <taxon>Libellulidae</taxon>
        <taxon>Ladona</taxon>
    </lineage>
</organism>
<name>A0A8K0JYF2_LADFU</name>
<dbReference type="PROSITE" id="PS50089">
    <property type="entry name" value="ZF_RING_2"/>
    <property type="match status" value="1"/>
</dbReference>
<dbReference type="InterPro" id="IPR003613">
    <property type="entry name" value="Ubox_domain"/>
</dbReference>
<dbReference type="GO" id="GO:0000209">
    <property type="term" value="P:protein polyubiquitination"/>
    <property type="evidence" value="ECO:0007669"/>
    <property type="project" value="TreeGrafter"/>
</dbReference>
<dbReference type="PANTHER" id="PTHR13492:SF2">
    <property type="entry name" value="RING FINGER PROTEIN 37"/>
    <property type="match status" value="1"/>
</dbReference>
<sequence length="530" mass="58650">MAINFCCSHVKTKIHSPAVSCEGYDLSNLLSNDPLHREKGFLAEGFIKPPVSIFVDFFCYVNISHVLVWTEVGRQKSDGLELYVKTGSAAEKGESSHSSQGHGGESIVRIGSCRLKNESGLMLRKYTYRTEPIVPSNFLVKNFNSSSRFAVQNASSLEIKIYSTANSTVPALKRIEIWGNPSHSCSKEVRKMISDLWNRANSIVDRQPPDIKQADKKLKEEDSKPTSVENENSVPDEFLDPITCEIMAIPMTLPSGKVIDLSTLEKFNDVESTWGRAPCDPFTGISFTKTRFAIPDSALKSRIDQFLVENGHLKQFKGVGRTVGHANLNHSILIGKTSEVELAKKHLSDSSIPSLGISAFKTHNSSSVFKDGISHSQSTSRDHGKESLSGKNENCDSENLNDQNRTNVKRKSCEQAVDTSKKMKTSSFLSLKDHEDMLEDTLDSAIGSVLSGLPSFLKSSAQPSVSKDRDSERHACKECNSVSCLFSLPCEHLLCRSCLVKKSSEKNEHMKCITCKLSFNSGDVKRFHNI</sequence>
<evidence type="ECO:0000256" key="5">
    <source>
        <dbReference type="SAM" id="MobiDB-lite"/>
    </source>
</evidence>
<evidence type="ECO:0000259" key="6">
    <source>
        <dbReference type="PROSITE" id="PS50089"/>
    </source>
</evidence>
<accession>A0A8K0JYF2</accession>
<dbReference type="PROSITE" id="PS00518">
    <property type="entry name" value="ZF_RING_1"/>
    <property type="match status" value="1"/>
</dbReference>
<evidence type="ECO:0000256" key="3">
    <source>
        <dbReference type="ARBA" id="ARBA00022833"/>
    </source>
</evidence>
<dbReference type="PROSITE" id="PS51698">
    <property type="entry name" value="U_BOX"/>
    <property type="match status" value="1"/>
</dbReference>
<evidence type="ECO:0000313" key="8">
    <source>
        <dbReference type="EMBL" id="KAG8224399.1"/>
    </source>
</evidence>
<gene>
    <name evidence="8" type="ORF">J437_LFUL004005</name>
</gene>
<feature type="region of interest" description="Disordered" evidence="5">
    <location>
        <begin position="208"/>
        <end position="234"/>
    </location>
</feature>
<evidence type="ECO:0000313" key="9">
    <source>
        <dbReference type="Proteomes" id="UP000792457"/>
    </source>
</evidence>
<comment type="caution">
    <text evidence="8">The sequence shown here is derived from an EMBL/GenBank/DDBJ whole genome shotgun (WGS) entry which is preliminary data.</text>
</comment>
<feature type="compositionally biased region" description="Basic and acidic residues" evidence="5">
    <location>
        <begin position="208"/>
        <end position="224"/>
    </location>
</feature>
<dbReference type="OrthoDB" id="20295at2759"/>
<evidence type="ECO:0000256" key="2">
    <source>
        <dbReference type="ARBA" id="ARBA00022771"/>
    </source>
</evidence>
<feature type="domain" description="RING-type" evidence="6">
    <location>
        <begin position="476"/>
        <end position="516"/>
    </location>
</feature>
<evidence type="ECO:0000256" key="1">
    <source>
        <dbReference type="ARBA" id="ARBA00022723"/>
    </source>
</evidence>
<feature type="compositionally biased region" description="Polar residues" evidence="5">
    <location>
        <begin position="389"/>
        <end position="406"/>
    </location>
</feature>
<protein>
    <recommendedName>
        <fullName evidence="10">RING finger protein 37</fullName>
    </recommendedName>
</protein>
<evidence type="ECO:0008006" key="10">
    <source>
        <dbReference type="Google" id="ProtNLM"/>
    </source>
</evidence>
<dbReference type="InterPro" id="IPR039925">
    <property type="entry name" value="RNF37_RING-Ubox"/>
</dbReference>
<dbReference type="Proteomes" id="UP000792457">
    <property type="component" value="Unassembled WGS sequence"/>
</dbReference>
<dbReference type="InterPro" id="IPR013083">
    <property type="entry name" value="Znf_RING/FYVE/PHD"/>
</dbReference>
<feature type="domain" description="U-box" evidence="7">
    <location>
        <begin position="233"/>
        <end position="313"/>
    </location>
</feature>
<dbReference type="GO" id="GO:0005634">
    <property type="term" value="C:nucleus"/>
    <property type="evidence" value="ECO:0007669"/>
    <property type="project" value="TreeGrafter"/>
</dbReference>
<dbReference type="InterPro" id="IPR017907">
    <property type="entry name" value="Znf_RING_CS"/>
</dbReference>
<reference evidence="8" key="2">
    <citation type="submission" date="2017-10" db="EMBL/GenBank/DDBJ databases">
        <title>Ladona fulva Genome sequencing and assembly.</title>
        <authorList>
            <person name="Murali S."/>
            <person name="Richards S."/>
            <person name="Bandaranaike D."/>
            <person name="Bellair M."/>
            <person name="Blankenburg K."/>
            <person name="Chao H."/>
            <person name="Dinh H."/>
            <person name="Doddapaneni H."/>
            <person name="Dugan-Rocha S."/>
            <person name="Elkadiri S."/>
            <person name="Gnanaolivu R."/>
            <person name="Hernandez B."/>
            <person name="Skinner E."/>
            <person name="Javaid M."/>
            <person name="Lee S."/>
            <person name="Li M."/>
            <person name="Ming W."/>
            <person name="Munidasa M."/>
            <person name="Muniz J."/>
            <person name="Nguyen L."/>
            <person name="Hughes D."/>
            <person name="Osuji N."/>
            <person name="Pu L.-L."/>
            <person name="Puazo M."/>
            <person name="Qu C."/>
            <person name="Quiroz J."/>
            <person name="Raj R."/>
            <person name="Weissenberger G."/>
            <person name="Xin Y."/>
            <person name="Zou X."/>
            <person name="Han Y."/>
            <person name="Worley K."/>
            <person name="Muzny D."/>
            <person name="Gibbs R."/>
        </authorList>
    </citation>
    <scope>NUCLEOTIDE SEQUENCE</scope>
    <source>
        <strain evidence="8">Sampled in the wild</strain>
    </source>
</reference>
<evidence type="ECO:0000259" key="7">
    <source>
        <dbReference type="PROSITE" id="PS51698"/>
    </source>
</evidence>
<feature type="compositionally biased region" description="Polar residues" evidence="5">
    <location>
        <begin position="370"/>
        <end position="379"/>
    </location>
</feature>
<keyword evidence="3" id="KW-0862">Zinc</keyword>
<evidence type="ECO:0000256" key="4">
    <source>
        <dbReference type="PROSITE-ProRule" id="PRU00175"/>
    </source>
</evidence>
<dbReference type="GO" id="GO:0008270">
    <property type="term" value="F:zinc ion binding"/>
    <property type="evidence" value="ECO:0007669"/>
    <property type="project" value="UniProtKB-KW"/>
</dbReference>
<feature type="region of interest" description="Disordered" evidence="5">
    <location>
        <begin position="370"/>
        <end position="416"/>
    </location>
</feature>
<dbReference type="EMBL" id="KZ308195">
    <property type="protein sequence ID" value="KAG8224399.1"/>
    <property type="molecule type" value="Genomic_DNA"/>
</dbReference>
<keyword evidence="1" id="KW-0479">Metal-binding</keyword>
<dbReference type="SUPFAM" id="SSF57850">
    <property type="entry name" value="RING/U-box"/>
    <property type="match status" value="1"/>
</dbReference>
<reference evidence="8" key="1">
    <citation type="submission" date="2013-04" db="EMBL/GenBank/DDBJ databases">
        <authorList>
            <person name="Qu J."/>
            <person name="Murali S.C."/>
            <person name="Bandaranaike D."/>
            <person name="Bellair M."/>
            <person name="Blankenburg K."/>
            <person name="Chao H."/>
            <person name="Dinh H."/>
            <person name="Doddapaneni H."/>
            <person name="Downs B."/>
            <person name="Dugan-Rocha S."/>
            <person name="Elkadiri S."/>
            <person name="Gnanaolivu R.D."/>
            <person name="Hernandez B."/>
            <person name="Javaid M."/>
            <person name="Jayaseelan J.C."/>
            <person name="Lee S."/>
            <person name="Li M."/>
            <person name="Ming W."/>
            <person name="Munidasa M."/>
            <person name="Muniz J."/>
            <person name="Nguyen L."/>
            <person name="Ongeri F."/>
            <person name="Osuji N."/>
            <person name="Pu L.-L."/>
            <person name="Puazo M."/>
            <person name="Qu C."/>
            <person name="Quiroz J."/>
            <person name="Raj R."/>
            <person name="Weissenberger G."/>
            <person name="Xin Y."/>
            <person name="Zou X."/>
            <person name="Han Y."/>
            <person name="Richards S."/>
            <person name="Worley K."/>
            <person name="Muzny D."/>
            <person name="Gibbs R."/>
        </authorList>
    </citation>
    <scope>NUCLEOTIDE SEQUENCE</scope>
    <source>
        <strain evidence="8">Sampled in the wild</strain>
    </source>
</reference>
<dbReference type="Pfam" id="PF04564">
    <property type="entry name" value="U-box"/>
    <property type="match status" value="1"/>
</dbReference>
<keyword evidence="9" id="KW-1185">Reference proteome</keyword>
<dbReference type="Gene3D" id="3.30.40.10">
    <property type="entry name" value="Zinc/RING finger domain, C3HC4 (zinc finger)"/>
    <property type="match status" value="1"/>
</dbReference>
<dbReference type="InterPro" id="IPR039847">
    <property type="entry name" value="Ubox5"/>
</dbReference>
<proteinExistence type="predicted"/>
<dbReference type="InterPro" id="IPR045696">
    <property type="entry name" value="Ubox5_N"/>
</dbReference>
<dbReference type="SMART" id="SM00504">
    <property type="entry name" value="Ubox"/>
    <property type="match status" value="1"/>
</dbReference>
<dbReference type="CDD" id="cd16660">
    <property type="entry name" value="RING-Ubox_RNF37"/>
    <property type="match status" value="1"/>
</dbReference>
<dbReference type="AlphaFoldDB" id="A0A8K0JYF2"/>
<dbReference type="PANTHER" id="PTHR13492">
    <property type="entry name" value="RING FINGER PROTEIN 37"/>
    <property type="match status" value="1"/>
</dbReference>
<keyword evidence="2 4" id="KW-0863">Zinc-finger</keyword>
<dbReference type="InterPro" id="IPR001841">
    <property type="entry name" value="Znf_RING"/>
</dbReference>
<dbReference type="GO" id="GO:0034450">
    <property type="term" value="F:ubiquitin-ubiquitin ligase activity"/>
    <property type="evidence" value="ECO:0007669"/>
    <property type="project" value="TreeGrafter"/>
</dbReference>